<dbReference type="Proteomes" id="UP001589795">
    <property type="component" value="Unassembled WGS sequence"/>
</dbReference>
<feature type="transmembrane region" description="Helical" evidence="7">
    <location>
        <begin position="103"/>
        <end position="128"/>
    </location>
</feature>
<dbReference type="NCBIfam" id="TIGR00786">
    <property type="entry name" value="dctM"/>
    <property type="match status" value="1"/>
</dbReference>
<feature type="transmembrane region" description="Helical" evidence="7">
    <location>
        <begin position="6"/>
        <end position="39"/>
    </location>
</feature>
<keyword evidence="2" id="KW-1003">Cell membrane</keyword>
<gene>
    <name evidence="9" type="ORF">ACFFIZ_12960</name>
</gene>
<sequence>MAGTASLILLGVFGGLAILGIPLALAITAAAIAALLLVLPFDMALFTSAQKMLASLDSFTLLAVPFFILSGVIMNSGGIAVRLVDFAKLLAGRVPGSLAQTNIAGNMLFGAISGSAIAASTSIGGVMVPMQKREGYDPGFAAAVNIASAPTGMLIPPSTAFIIYSLVAGGASIAALFLAGAVAGVLWGLGLMVMTGIIARRRGWRGAPRPSLRDAAQVTLRALPSLMLIVLIIGGIMLGIVTAVEASGIAVIYTMLLAFVIHRTVPVSALPGFLIETVQMTGTIMLLLAASAALSFAMAFTGIPAAVSGLILAISENPLIVLLIINILLLVVGCFMDMGPAILIFTPILLPIAQKVGMDPVHFGVVMIFNLAIGTITPPVGTGLFVGAGVARVRVETAIRALGPFYLLLFAVLLLVTYVPGIVMWLPRLAGL</sequence>
<comment type="similarity">
    <text evidence="7">Belongs to the TRAP transporter large permease family.</text>
</comment>
<dbReference type="EMBL" id="JBHLWQ010000121">
    <property type="protein sequence ID" value="MFC0201190.1"/>
    <property type="molecule type" value="Genomic_DNA"/>
</dbReference>
<feature type="transmembrane region" description="Helical" evidence="7">
    <location>
        <begin position="405"/>
        <end position="426"/>
    </location>
</feature>
<keyword evidence="7" id="KW-0813">Transport</keyword>
<feature type="domain" description="TRAP C4-dicarboxylate transport system permease DctM subunit" evidence="8">
    <location>
        <begin position="11"/>
        <end position="422"/>
    </location>
</feature>
<evidence type="ECO:0000313" key="9">
    <source>
        <dbReference type="EMBL" id="MFC0201190.1"/>
    </source>
</evidence>
<comment type="subunit">
    <text evidence="7">The complex comprises the extracytoplasmic solute receptor protein and the two transmembrane proteins.</text>
</comment>
<keyword evidence="4 7" id="KW-0812">Transmembrane</keyword>
<evidence type="ECO:0000256" key="5">
    <source>
        <dbReference type="ARBA" id="ARBA00022989"/>
    </source>
</evidence>
<reference evidence="9 10" key="1">
    <citation type="submission" date="2024-09" db="EMBL/GenBank/DDBJ databases">
        <authorList>
            <person name="Sun Q."/>
            <person name="Mori K."/>
        </authorList>
    </citation>
    <scope>NUCLEOTIDE SEQUENCE [LARGE SCALE GENOMIC DNA]</scope>
    <source>
        <strain evidence="9 10">CCM 7904</strain>
    </source>
</reference>
<feature type="transmembrane region" description="Helical" evidence="7">
    <location>
        <begin position="286"/>
        <end position="314"/>
    </location>
</feature>
<dbReference type="PIRSF" id="PIRSF006066">
    <property type="entry name" value="HI0050"/>
    <property type="match status" value="1"/>
</dbReference>
<feature type="transmembrane region" description="Helical" evidence="7">
    <location>
        <begin position="220"/>
        <end position="244"/>
    </location>
</feature>
<dbReference type="InterPro" id="IPR004681">
    <property type="entry name" value="TRAP_DctM"/>
</dbReference>
<comment type="function">
    <text evidence="7">Part of the tripartite ATP-independent periplasmic (TRAP) transport system.</text>
</comment>
<evidence type="ECO:0000256" key="2">
    <source>
        <dbReference type="ARBA" id="ARBA00022475"/>
    </source>
</evidence>
<keyword evidence="6 7" id="KW-0472">Membrane</keyword>
<keyword evidence="3 7" id="KW-0997">Cell inner membrane</keyword>
<comment type="caution">
    <text evidence="9">The sequence shown here is derived from an EMBL/GenBank/DDBJ whole genome shotgun (WGS) entry which is preliminary data.</text>
</comment>
<protein>
    <recommendedName>
        <fullName evidence="7">TRAP transporter large permease protein</fullName>
    </recommendedName>
</protein>
<dbReference type="InterPro" id="IPR010656">
    <property type="entry name" value="DctM"/>
</dbReference>
<feature type="transmembrane region" description="Helical" evidence="7">
    <location>
        <begin position="59"/>
        <end position="83"/>
    </location>
</feature>
<feature type="transmembrane region" description="Helical" evidence="7">
    <location>
        <begin position="173"/>
        <end position="199"/>
    </location>
</feature>
<evidence type="ECO:0000259" key="8">
    <source>
        <dbReference type="Pfam" id="PF06808"/>
    </source>
</evidence>
<evidence type="ECO:0000256" key="6">
    <source>
        <dbReference type="ARBA" id="ARBA00023136"/>
    </source>
</evidence>
<evidence type="ECO:0000256" key="3">
    <source>
        <dbReference type="ARBA" id="ARBA00022519"/>
    </source>
</evidence>
<organism evidence="9 10">
    <name type="scientific">Paracoccus rhizosphaerae</name>
    <dbReference type="NCBI Taxonomy" id="1133347"/>
    <lineage>
        <taxon>Bacteria</taxon>
        <taxon>Pseudomonadati</taxon>
        <taxon>Pseudomonadota</taxon>
        <taxon>Alphaproteobacteria</taxon>
        <taxon>Rhodobacterales</taxon>
        <taxon>Paracoccaceae</taxon>
        <taxon>Paracoccus</taxon>
    </lineage>
</organism>
<evidence type="ECO:0000256" key="7">
    <source>
        <dbReference type="RuleBase" id="RU369079"/>
    </source>
</evidence>
<dbReference type="Pfam" id="PF06808">
    <property type="entry name" value="DctM"/>
    <property type="match status" value="1"/>
</dbReference>
<feature type="transmembrane region" description="Helical" evidence="7">
    <location>
        <begin position="140"/>
        <end position="167"/>
    </location>
</feature>
<dbReference type="PANTHER" id="PTHR33362:SF2">
    <property type="entry name" value="TRAP TRANSPORTER LARGE PERMEASE PROTEIN"/>
    <property type="match status" value="1"/>
</dbReference>
<proteinExistence type="inferred from homology"/>
<evidence type="ECO:0000313" key="10">
    <source>
        <dbReference type="Proteomes" id="UP001589795"/>
    </source>
</evidence>
<keyword evidence="5 7" id="KW-1133">Transmembrane helix</keyword>
<evidence type="ECO:0000256" key="1">
    <source>
        <dbReference type="ARBA" id="ARBA00004429"/>
    </source>
</evidence>
<name>A0ABV6CKD4_9RHOB</name>
<dbReference type="PANTHER" id="PTHR33362">
    <property type="entry name" value="SIALIC ACID TRAP TRANSPORTER PERMEASE PROTEIN SIAT-RELATED"/>
    <property type="match status" value="1"/>
</dbReference>
<feature type="transmembrane region" description="Helical" evidence="7">
    <location>
        <begin position="320"/>
        <end position="349"/>
    </location>
</feature>
<keyword evidence="10" id="KW-1185">Reference proteome</keyword>
<dbReference type="RefSeq" id="WP_265508308.1">
    <property type="nucleotide sequence ID" value="NZ_JAOTBE010000069.1"/>
</dbReference>
<evidence type="ECO:0000256" key="4">
    <source>
        <dbReference type="ARBA" id="ARBA00022692"/>
    </source>
</evidence>
<feature type="transmembrane region" description="Helical" evidence="7">
    <location>
        <begin position="250"/>
        <end position="274"/>
    </location>
</feature>
<feature type="transmembrane region" description="Helical" evidence="7">
    <location>
        <begin position="361"/>
        <end position="385"/>
    </location>
</feature>
<comment type="subcellular location">
    <subcellularLocation>
        <location evidence="1 7">Cell inner membrane</location>
        <topology evidence="1 7">Multi-pass membrane protein</topology>
    </subcellularLocation>
</comment>
<accession>A0ABV6CKD4</accession>